<protein>
    <submittedName>
        <fullName evidence="1">Head-tail connector protein</fullName>
    </submittedName>
</protein>
<gene>
    <name evidence="1" type="ORF">G200037</name>
</gene>
<accession>A0AAU7PG69</accession>
<proteinExistence type="predicted"/>
<sequence>MATYLSIDDGLMRALGYLDDADSATIARMTMVLAAAEHYVQGAIGESNTFYTSADVKELYTLACNSLAVTWFNAAGDTGDTSTAQQIIGQLRGSYSEVVANNDTTEDSQQA</sequence>
<dbReference type="EMBL" id="PP779550">
    <property type="protein sequence ID" value="XBS49011.1"/>
    <property type="molecule type" value="Genomic_DNA"/>
</dbReference>
<dbReference type="CDD" id="cd08054">
    <property type="entry name" value="gp6"/>
    <property type="match status" value="1"/>
</dbReference>
<name>A0AAU7PG69_9VIRU</name>
<reference evidence="1" key="1">
    <citation type="submission" date="2024-05" db="EMBL/GenBank/DDBJ databases">
        <authorList>
            <person name="Guo T.T."/>
            <person name="Zhang Y."/>
            <person name="Kong J."/>
        </authorList>
    </citation>
    <scope>NUCLEOTIDE SEQUENCE</scope>
</reference>
<evidence type="ECO:0000313" key="1">
    <source>
        <dbReference type="EMBL" id="XBS49011.1"/>
    </source>
</evidence>
<organism evidence="1">
    <name type="scientific">Lactobacillus phage G2-Guo</name>
    <dbReference type="NCBI Taxonomy" id="3155564"/>
    <lineage>
        <taxon>Viruses</taxon>
    </lineage>
</organism>